<dbReference type="PANTHER" id="PTHR33112:SF12">
    <property type="entry name" value="HETEROKARYON INCOMPATIBILITY DOMAIN-CONTAINING PROTEIN"/>
    <property type="match status" value="1"/>
</dbReference>
<comment type="caution">
    <text evidence="3">The sequence shown here is derived from an EMBL/GenBank/DDBJ whole genome shotgun (WGS) entry which is preliminary data.</text>
</comment>
<sequence length="545" mass="63863">RTTKENIKELMRHNGINEEYEKLPRTIRDSIRLVTDLGERYLWVDALCIIQNSDRSWALNSRVMNVVYGNAYFTICAADGNDANAGLQALGFLRPIAHPENIAFYSLDVRLKLVRPAEHYIHGSRWSTRGWTFQERLLSPRTLIFADGRMFFQCRCTARCADIITEDEHAGWSMDFSHSPSLILQKLDLQPLLVYKQALELYMKRRLTFPKDILAAFTGIGNLVCDALGGTLVYGLPSSHFDWALLWEFRDAALRRDKEEHEQFPSWSWCGWKNEQMDFQYKDTMLAGIEENLHDWLMNHTWITWYIRDGNGNIRLVWGGNTSDTASPKVEATWRGYSLPQTPTDESPTDSSLSSKHDAYGRTIRSQHLGLTRSQDFKLILNECPFDVEIVAEVEALSPHRTERDMPFLQFYSWSAFFRIREDRRFRYAPHQNFHRYNIEDYKDDWCGTIMLDSVWALRKDLELDDPMEFIAISDAKQFHADEYDDWSSYIPMERKESTWDLYYVLLVEYHADIAYRVGLGKIYKEAFENSCKPEGKRWKEFILG</sequence>
<evidence type="ECO:0000313" key="4">
    <source>
        <dbReference type="Proteomes" id="UP000799444"/>
    </source>
</evidence>
<accession>A0A9P4QKU5</accession>
<dbReference type="Proteomes" id="UP000799444">
    <property type="component" value="Unassembled WGS sequence"/>
</dbReference>
<feature type="compositionally biased region" description="Polar residues" evidence="1">
    <location>
        <begin position="339"/>
        <end position="354"/>
    </location>
</feature>
<evidence type="ECO:0000313" key="3">
    <source>
        <dbReference type="EMBL" id="KAF2727328.1"/>
    </source>
</evidence>
<dbReference type="Pfam" id="PF06985">
    <property type="entry name" value="HET"/>
    <property type="match status" value="1"/>
</dbReference>
<dbReference type="PANTHER" id="PTHR33112">
    <property type="entry name" value="DOMAIN PROTEIN, PUTATIVE-RELATED"/>
    <property type="match status" value="1"/>
</dbReference>
<reference evidence="3" key="1">
    <citation type="journal article" date="2020" name="Stud. Mycol.">
        <title>101 Dothideomycetes genomes: a test case for predicting lifestyles and emergence of pathogens.</title>
        <authorList>
            <person name="Haridas S."/>
            <person name="Albert R."/>
            <person name="Binder M."/>
            <person name="Bloem J."/>
            <person name="Labutti K."/>
            <person name="Salamov A."/>
            <person name="Andreopoulos B."/>
            <person name="Baker S."/>
            <person name="Barry K."/>
            <person name="Bills G."/>
            <person name="Bluhm B."/>
            <person name="Cannon C."/>
            <person name="Castanera R."/>
            <person name="Culley D."/>
            <person name="Daum C."/>
            <person name="Ezra D."/>
            <person name="Gonzalez J."/>
            <person name="Henrissat B."/>
            <person name="Kuo A."/>
            <person name="Liang C."/>
            <person name="Lipzen A."/>
            <person name="Lutzoni F."/>
            <person name="Magnuson J."/>
            <person name="Mondo S."/>
            <person name="Nolan M."/>
            <person name="Ohm R."/>
            <person name="Pangilinan J."/>
            <person name="Park H.-J."/>
            <person name="Ramirez L."/>
            <person name="Alfaro M."/>
            <person name="Sun H."/>
            <person name="Tritt A."/>
            <person name="Yoshinaga Y."/>
            <person name="Zwiers L.-H."/>
            <person name="Turgeon B."/>
            <person name="Goodwin S."/>
            <person name="Spatafora J."/>
            <person name="Crous P."/>
            <person name="Grigoriev I."/>
        </authorList>
    </citation>
    <scope>NUCLEOTIDE SEQUENCE</scope>
    <source>
        <strain evidence="3">CBS 125425</strain>
    </source>
</reference>
<feature type="domain" description="Heterokaryon incompatibility" evidence="2">
    <location>
        <begin position="16"/>
        <end position="135"/>
    </location>
</feature>
<organism evidence="3 4">
    <name type="scientific">Polyplosphaeria fusca</name>
    <dbReference type="NCBI Taxonomy" id="682080"/>
    <lineage>
        <taxon>Eukaryota</taxon>
        <taxon>Fungi</taxon>
        <taxon>Dikarya</taxon>
        <taxon>Ascomycota</taxon>
        <taxon>Pezizomycotina</taxon>
        <taxon>Dothideomycetes</taxon>
        <taxon>Pleosporomycetidae</taxon>
        <taxon>Pleosporales</taxon>
        <taxon>Tetraplosphaeriaceae</taxon>
        <taxon>Polyplosphaeria</taxon>
    </lineage>
</organism>
<dbReference type="OrthoDB" id="5135333at2759"/>
<evidence type="ECO:0000259" key="2">
    <source>
        <dbReference type="Pfam" id="PF06985"/>
    </source>
</evidence>
<feature type="non-terminal residue" evidence="3">
    <location>
        <position position="1"/>
    </location>
</feature>
<gene>
    <name evidence="3" type="ORF">EJ04DRAFT_451541</name>
</gene>
<dbReference type="EMBL" id="ML996339">
    <property type="protein sequence ID" value="KAF2727328.1"/>
    <property type="molecule type" value="Genomic_DNA"/>
</dbReference>
<feature type="region of interest" description="Disordered" evidence="1">
    <location>
        <begin position="337"/>
        <end position="356"/>
    </location>
</feature>
<dbReference type="InterPro" id="IPR010730">
    <property type="entry name" value="HET"/>
</dbReference>
<keyword evidence="4" id="KW-1185">Reference proteome</keyword>
<protein>
    <submittedName>
        <fullName evidence="3">HET-domain-containing protein</fullName>
    </submittedName>
</protein>
<name>A0A9P4QKU5_9PLEO</name>
<dbReference type="AlphaFoldDB" id="A0A9P4QKU5"/>
<evidence type="ECO:0000256" key="1">
    <source>
        <dbReference type="SAM" id="MobiDB-lite"/>
    </source>
</evidence>
<proteinExistence type="predicted"/>